<proteinExistence type="predicted"/>
<keyword evidence="6" id="KW-1185">Reference proteome</keyword>
<dbReference type="Pfam" id="PF12010">
    <property type="entry name" value="DUF3502"/>
    <property type="match status" value="1"/>
</dbReference>
<dbReference type="PANTHER" id="PTHR43649:SF17">
    <property type="entry name" value="ABC TRANSPORTER SOLUTE BINDING PROTEIN-SUGAR TRANSPORT"/>
    <property type="match status" value="1"/>
</dbReference>
<keyword evidence="3" id="KW-0732">Signal</keyword>
<feature type="signal peptide" evidence="3">
    <location>
        <begin position="1"/>
        <end position="24"/>
    </location>
</feature>
<dbReference type="OrthoDB" id="7936627at2"/>
<name>A0A1T2XFQ0_9BACL</name>
<accession>A0A1T2XFQ0</accession>
<dbReference type="Proteomes" id="UP000190188">
    <property type="component" value="Unassembled WGS sequence"/>
</dbReference>
<feature type="compositionally biased region" description="Polar residues" evidence="2">
    <location>
        <begin position="26"/>
        <end position="37"/>
    </location>
</feature>
<dbReference type="GO" id="GO:0004435">
    <property type="term" value="F:phosphatidylinositol-4,5-bisphosphate phospholipase C activity"/>
    <property type="evidence" value="ECO:0007669"/>
    <property type="project" value="InterPro"/>
</dbReference>
<dbReference type="PANTHER" id="PTHR43649">
    <property type="entry name" value="ARABINOSE-BINDING PROTEIN-RELATED"/>
    <property type="match status" value="1"/>
</dbReference>
<dbReference type="Gene3D" id="3.40.190.10">
    <property type="entry name" value="Periplasmic binding protein-like II"/>
    <property type="match status" value="2"/>
</dbReference>
<dbReference type="InterPro" id="IPR050490">
    <property type="entry name" value="Bact_solute-bd_prot1"/>
</dbReference>
<dbReference type="PROSITE" id="PS51257">
    <property type="entry name" value="PROKAR_LIPOPROTEIN"/>
    <property type="match status" value="1"/>
</dbReference>
<dbReference type="GO" id="GO:0006629">
    <property type="term" value="P:lipid metabolic process"/>
    <property type="evidence" value="ECO:0007669"/>
    <property type="project" value="InterPro"/>
</dbReference>
<sequence length="512" mass="56494">MKKSMKSAAMLLISVLAASTLVTACSSGSSNQPNTSGAPGLSDSAKPDLEPVELTMVFPVNTEQKDLKAVEEEINKITQKKINATVKLVQITKGAWAQQTTLMLSGNEKMDLIVSGRGTYEQQVAKGNYLALDDYIAKYGQGAQKALDDLDPAYLKASRIDGKTYGITSIRDLASDFGISMRKDLVDKYKIDTNAIRSVDDLDTVFKVIKENEPDVTPVIKFSNSILGSPFSAGMMDPLGDGFGVLQAHNDGMKVVNWIETPEYAKLLDTTRRWYLAGYVAKDAATSTEIWQNLMKAGKAFSTFHHMSPFSEAANSLTVGQDLIEVRLLPAASGTTSVITYMWSIPRNAQNPERSMMLLDLMYTDKDFINLLDWGIEGQHYVKKSDNVIDFPEGVNASNSGYYPYENWLFGNMFLSYVFNGEDPDRNQKLEEFIKNSKKSKAMGFIYNPESVKTEIAALTNVVNQYALALETGTVDPAKVLPEYIKQMKAAGIDKVIAEKQKQLDAWAAANK</sequence>
<protein>
    <submittedName>
        <fullName evidence="5">ABC transporter substrate-binding protein</fullName>
    </submittedName>
</protein>
<comment type="caution">
    <text evidence="5">The sequence shown here is derived from an EMBL/GenBank/DDBJ whole genome shotgun (WGS) entry which is preliminary data.</text>
</comment>
<dbReference type="SUPFAM" id="SSF53850">
    <property type="entry name" value="Periplasmic binding protein-like II"/>
    <property type="match status" value="1"/>
</dbReference>
<organism evidence="5 6">
    <name type="scientific">Paenibacillus selenitireducens</name>
    <dbReference type="NCBI Taxonomy" id="1324314"/>
    <lineage>
        <taxon>Bacteria</taxon>
        <taxon>Bacillati</taxon>
        <taxon>Bacillota</taxon>
        <taxon>Bacilli</taxon>
        <taxon>Bacillales</taxon>
        <taxon>Paenibacillaceae</taxon>
        <taxon>Paenibacillus</taxon>
    </lineage>
</organism>
<evidence type="ECO:0000313" key="5">
    <source>
        <dbReference type="EMBL" id="OPA78658.1"/>
    </source>
</evidence>
<evidence type="ECO:0000256" key="3">
    <source>
        <dbReference type="SAM" id="SignalP"/>
    </source>
</evidence>
<feature type="domain" description="PI-PLC Y-box" evidence="4">
    <location>
        <begin position="391"/>
        <end position="453"/>
    </location>
</feature>
<dbReference type="STRING" id="1324314.BVG16_12410"/>
<reference evidence="5 6" key="1">
    <citation type="submission" date="2017-01" db="EMBL/GenBank/DDBJ databases">
        <title>Genome analysis of Paenibacillus selenitrireducens ES3-24.</title>
        <authorList>
            <person name="Xu D."/>
            <person name="Yao R."/>
            <person name="Zheng S."/>
        </authorList>
    </citation>
    <scope>NUCLEOTIDE SEQUENCE [LARGE SCALE GENOMIC DNA]</scope>
    <source>
        <strain evidence="5 6">ES3-24</strain>
    </source>
</reference>
<dbReference type="InterPro" id="IPR001711">
    <property type="entry name" value="PLipase_C_Pinositol-sp_Y"/>
</dbReference>
<dbReference type="AlphaFoldDB" id="A0A1T2XFQ0"/>
<dbReference type="EMBL" id="MSZX01000004">
    <property type="protein sequence ID" value="OPA78658.1"/>
    <property type="molecule type" value="Genomic_DNA"/>
</dbReference>
<dbReference type="InterPro" id="IPR022627">
    <property type="entry name" value="DUF3502"/>
</dbReference>
<feature type="region of interest" description="Disordered" evidence="2">
    <location>
        <begin position="26"/>
        <end position="46"/>
    </location>
</feature>
<keyword evidence="1" id="KW-0175">Coiled coil</keyword>
<feature type="chain" id="PRO_5038355994" evidence="3">
    <location>
        <begin position="25"/>
        <end position="512"/>
    </location>
</feature>
<dbReference type="PROSITE" id="PS50008">
    <property type="entry name" value="PIPLC_Y_DOMAIN"/>
    <property type="match status" value="1"/>
</dbReference>
<dbReference type="RefSeq" id="WP_078498991.1">
    <property type="nucleotide sequence ID" value="NZ_MSZX01000004.1"/>
</dbReference>
<gene>
    <name evidence="5" type="ORF">BVG16_12410</name>
</gene>
<evidence type="ECO:0000256" key="2">
    <source>
        <dbReference type="SAM" id="MobiDB-lite"/>
    </source>
</evidence>
<evidence type="ECO:0000256" key="1">
    <source>
        <dbReference type="SAM" id="Coils"/>
    </source>
</evidence>
<evidence type="ECO:0000259" key="4">
    <source>
        <dbReference type="PROSITE" id="PS50008"/>
    </source>
</evidence>
<dbReference type="GO" id="GO:0035556">
    <property type="term" value="P:intracellular signal transduction"/>
    <property type="evidence" value="ECO:0007669"/>
    <property type="project" value="InterPro"/>
</dbReference>
<feature type="coiled-coil region" evidence="1">
    <location>
        <begin position="60"/>
        <end position="87"/>
    </location>
</feature>
<evidence type="ECO:0000313" key="6">
    <source>
        <dbReference type="Proteomes" id="UP000190188"/>
    </source>
</evidence>